<dbReference type="InterPro" id="IPR022357">
    <property type="entry name" value="MIP_CS"/>
</dbReference>
<sequence>MSKDDVTAEAEAAAKAPYWDPPPAPLLDTSELKKWSLYRALIAEFMATLIFLYVSIATVIGYKNQSKAESCTGVGALGIAWSFGATIFILVYCTGGISGGHINPAVTFGLFVGRKLSLVRTLLYIVAQCLGAICGVGIVKGIMKVPYNSLGGGANAVATGPSDGVLTGYSVGSALAAEIVGTFILVYTVFSATDPKRTARDSFIPVRARAAADWVRGVRGSPGDHSHHRHRHQPGQEPRRRRRARSMERPLDLLGWAADRGDGGGVVPQARAARGGRQGARLLQEHQRHGVRVRASNSASCLQRINVHMKREAVDLPEQDWRPPCV</sequence>
<comment type="similarity">
    <text evidence="7">Belongs to the MIP/aquaporin (TC 1.A.8) family.</text>
</comment>
<evidence type="ECO:0000313" key="11">
    <source>
        <dbReference type="Proteomes" id="UP000000768"/>
    </source>
</evidence>
<accession>A0A1B6QDV5</accession>
<evidence type="ECO:0000313" key="10">
    <source>
        <dbReference type="EMBL" id="KXG36091.1"/>
    </source>
</evidence>
<keyword evidence="11" id="KW-1185">Reference proteome</keyword>
<keyword evidence="5 9" id="KW-1133">Transmembrane helix</keyword>
<dbReference type="GO" id="GO:0005886">
    <property type="term" value="C:plasma membrane"/>
    <property type="evidence" value="ECO:0000318"/>
    <property type="project" value="GO_Central"/>
</dbReference>
<dbReference type="SUPFAM" id="SSF81338">
    <property type="entry name" value="Aquaporin-like"/>
    <property type="match status" value="1"/>
</dbReference>
<evidence type="ECO:0000256" key="1">
    <source>
        <dbReference type="ARBA" id="ARBA00004141"/>
    </source>
</evidence>
<dbReference type="STRING" id="4558.A0A1B6QDV5"/>
<feature type="transmembrane region" description="Helical" evidence="9">
    <location>
        <begin position="41"/>
        <end position="62"/>
    </location>
</feature>
<feature type="region of interest" description="Disordered" evidence="8">
    <location>
        <begin position="218"/>
        <end position="246"/>
    </location>
</feature>
<evidence type="ECO:0000256" key="8">
    <source>
        <dbReference type="SAM" id="MobiDB-lite"/>
    </source>
</evidence>
<evidence type="ECO:0000256" key="3">
    <source>
        <dbReference type="ARBA" id="ARBA00022692"/>
    </source>
</evidence>
<dbReference type="ExpressionAtlas" id="A0A1B6QDV5">
    <property type="expression patterns" value="baseline and differential"/>
</dbReference>
<name>A0A1B6QDV5_SORBI</name>
<comment type="subcellular location">
    <subcellularLocation>
        <location evidence="1">Membrane</location>
        <topology evidence="1">Multi-pass membrane protein</topology>
    </subcellularLocation>
</comment>
<organism evidence="10 11">
    <name type="scientific">Sorghum bicolor</name>
    <name type="common">Sorghum</name>
    <name type="synonym">Sorghum vulgare</name>
    <dbReference type="NCBI Taxonomy" id="4558"/>
    <lineage>
        <taxon>Eukaryota</taxon>
        <taxon>Viridiplantae</taxon>
        <taxon>Streptophyta</taxon>
        <taxon>Embryophyta</taxon>
        <taxon>Tracheophyta</taxon>
        <taxon>Spermatophyta</taxon>
        <taxon>Magnoliopsida</taxon>
        <taxon>Liliopsida</taxon>
        <taxon>Poales</taxon>
        <taxon>Poaceae</taxon>
        <taxon>PACMAD clade</taxon>
        <taxon>Panicoideae</taxon>
        <taxon>Andropogonodae</taxon>
        <taxon>Andropogoneae</taxon>
        <taxon>Sorghinae</taxon>
        <taxon>Sorghum</taxon>
    </lineage>
</organism>
<dbReference type="Gene3D" id="1.20.1080.10">
    <property type="entry name" value="Glycerol uptake facilitator protein"/>
    <property type="match status" value="1"/>
</dbReference>
<dbReference type="InterPro" id="IPR023271">
    <property type="entry name" value="Aquaporin-like"/>
</dbReference>
<proteinExistence type="inferred from homology"/>
<dbReference type="CDD" id="cd00333">
    <property type="entry name" value="MIP"/>
    <property type="match status" value="1"/>
</dbReference>
<dbReference type="InParanoid" id="A0A1B6QDV5"/>
<evidence type="ECO:0000256" key="4">
    <source>
        <dbReference type="ARBA" id="ARBA00022737"/>
    </source>
</evidence>
<dbReference type="eggNOG" id="KOG0223">
    <property type="taxonomic scope" value="Eukaryota"/>
</dbReference>
<evidence type="ECO:0000256" key="9">
    <source>
        <dbReference type="SAM" id="Phobius"/>
    </source>
</evidence>
<feature type="transmembrane region" description="Helical" evidence="9">
    <location>
        <begin position="122"/>
        <end position="143"/>
    </location>
</feature>
<dbReference type="InterPro" id="IPR000425">
    <property type="entry name" value="MIP"/>
</dbReference>
<dbReference type="Pfam" id="PF00230">
    <property type="entry name" value="MIP"/>
    <property type="match status" value="1"/>
</dbReference>
<evidence type="ECO:0000256" key="6">
    <source>
        <dbReference type="ARBA" id="ARBA00023136"/>
    </source>
</evidence>
<keyword evidence="3 7" id="KW-0812">Transmembrane</keyword>
<feature type="transmembrane region" description="Helical" evidence="9">
    <location>
        <begin position="74"/>
        <end position="93"/>
    </location>
</feature>
<reference evidence="10 11" key="1">
    <citation type="journal article" date="2009" name="Nature">
        <title>The Sorghum bicolor genome and the diversification of grasses.</title>
        <authorList>
            <person name="Paterson A.H."/>
            <person name="Bowers J.E."/>
            <person name="Bruggmann R."/>
            <person name="Dubchak I."/>
            <person name="Grimwood J."/>
            <person name="Gundlach H."/>
            <person name="Haberer G."/>
            <person name="Hellsten U."/>
            <person name="Mitros T."/>
            <person name="Poliakov A."/>
            <person name="Schmutz J."/>
            <person name="Spannagl M."/>
            <person name="Tang H."/>
            <person name="Wang X."/>
            <person name="Wicker T."/>
            <person name="Bharti A.K."/>
            <person name="Chapman J."/>
            <person name="Feltus F.A."/>
            <person name="Gowik U."/>
            <person name="Grigoriev I.V."/>
            <person name="Lyons E."/>
            <person name="Maher C.A."/>
            <person name="Martis M."/>
            <person name="Narechania A."/>
            <person name="Otillar R.P."/>
            <person name="Penning B.W."/>
            <person name="Salamov A.A."/>
            <person name="Wang Y."/>
            <person name="Zhang L."/>
            <person name="Carpita N.C."/>
            <person name="Freeling M."/>
            <person name="Gingle A.R."/>
            <person name="Hash C.T."/>
            <person name="Keller B."/>
            <person name="Klein P."/>
            <person name="Kresovich S."/>
            <person name="McCann M.C."/>
            <person name="Ming R."/>
            <person name="Peterson D.G."/>
            <person name="Mehboob-ur-Rahman"/>
            <person name="Ware D."/>
            <person name="Westhoff P."/>
            <person name="Mayer K.F."/>
            <person name="Messing J."/>
            <person name="Rokhsar D.S."/>
        </authorList>
    </citation>
    <scope>NUCLEOTIDE SEQUENCE [LARGE SCALE GENOMIC DNA]</scope>
    <source>
        <strain evidence="11">cv. BTx623</strain>
    </source>
</reference>
<dbReference type="EMBL" id="CM000761">
    <property type="protein sequence ID" value="KXG36091.1"/>
    <property type="molecule type" value="Genomic_DNA"/>
</dbReference>
<feature type="transmembrane region" description="Helical" evidence="9">
    <location>
        <begin position="169"/>
        <end position="190"/>
    </location>
</feature>
<dbReference type="PANTHER" id="PTHR45687">
    <property type="entry name" value="AQUAPORIN OR AQUAGLYCEROPORIN RELATED"/>
    <property type="match status" value="1"/>
</dbReference>
<dbReference type="Proteomes" id="UP000000768">
    <property type="component" value="Chromosome 2"/>
</dbReference>
<evidence type="ECO:0000256" key="7">
    <source>
        <dbReference type="RuleBase" id="RU000477"/>
    </source>
</evidence>
<protein>
    <submittedName>
        <fullName evidence="10">Uncharacterized protein</fullName>
    </submittedName>
</protein>
<dbReference type="PROSITE" id="PS00221">
    <property type="entry name" value="MIP"/>
    <property type="match status" value="1"/>
</dbReference>
<evidence type="ECO:0000256" key="2">
    <source>
        <dbReference type="ARBA" id="ARBA00022448"/>
    </source>
</evidence>
<evidence type="ECO:0000256" key="5">
    <source>
        <dbReference type="ARBA" id="ARBA00022989"/>
    </source>
</evidence>
<gene>
    <name evidence="10" type="ORF">SORBI_3002G281000</name>
</gene>
<dbReference type="PRINTS" id="PR00783">
    <property type="entry name" value="MINTRINSICP"/>
</dbReference>
<feature type="compositionally biased region" description="Basic residues" evidence="8">
    <location>
        <begin position="226"/>
        <end position="244"/>
    </location>
</feature>
<keyword evidence="4" id="KW-0677">Repeat</keyword>
<dbReference type="Gramene" id="KXG36091">
    <property type="protein sequence ID" value="KXG36091"/>
    <property type="gene ID" value="SORBI_3002G281000"/>
</dbReference>
<dbReference type="AlphaFoldDB" id="A0A1B6QDV5"/>
<dbReference type="SMR" id="A0A1B6QDV5"/>
<dbReference type="InterPro" id="IPR034294">
    <property type="entry name" value="Aquaporin_transptr"/>
</dbReference>
<keyword evidence="6 9" id="KW-0472">Membrane</keyword>
<reference evidence="11" key="2">
    <citation type="journal article" date="2018" name="Plant J.">
        <title>The Sorghum bicolor reference genome: improved assembly, gene annotations, a transcriptome atlas, and signatures of genome organization.</title>
        <authorList>
            <person name="McCormick R.F."/>
            <person name="Truong S.K."/>
            <person name="Sreedasyam A."/>
            <person name="Jenkins J."/>
            <person name="Shu S."/>
            <person name="Sims D."/>
            <person name="Kennedy M."/>
            <person name="Amirebrahimi M."/>
            <person name="Weers B.D."/>
            <person name="McKinley B."/>
            <person name="Mattison A."/>
            <person name="Morishige D.T."/>
            <person name="Grimwood J."/>
            <person name="Schmutz J."/>
            <person name="Mullet J.E."/>
        </authorList>
    </citation>
    <scope>NUCLEOTIDE SEQUENCE [LARGE SCALE GENOMIC DNA]</scope>
    <source>
        <strain evidence="11">cv. BTx623</strain>
    </source>
</reference>
<dbReference type="GO" id="GO:0015250">
    <property type="term" value="F:water channel activity"/>
    <property type="evidence" value="ECO:0000318"/>
    <property type="project" value="GO_Central"/>
</dbReference>
<keyword evidence="2 7" id="KW-0813">Transport</keyword>